<evidence type="ECO:0000256" key="5">
    <source>
        <dbReference type="ARBA" id="ARBA00023136"/>
    </source>
</evidence>
<dbReference type="AlphaFoldDB" id="A0A833YGX7"/>
<evidence type="ECO:0000256" key="4">
    <source>
        <dbReference type="ARBA" id="ARBA00022989"/>
    </source>
</evidence>
<comment type="caution">
    <text evidence="8">The sequence shown here is derived from an EMBL/GenBank/DDBJ whole genome shotgun (WGS) entry which is preliminary data.</text>
</comment>
<organism evidence="8 9">
    <name type="scientific">Phyllostomus discolor</name>
    <name type="common">pale spear-nosed bat</name>
    <dbReference type="NCBI Taxonomy" id="89673"/>
    <lineage>
        <taxon>Eukaryota</taxon>
        <taxon>Metazoa</taxon>
        <taxon>Chordata</taxon>
        <taxon>Craniata</taxon>
        <taxon>Vertebrata</taxon>
        <taxon>Euteleostomi</taxon>
        <taxon>Mammalia</taxon>
        <taxon>Eutheria</taxon>
        <taxon>Laurasiatheria</taxon>
        <taxon>Chiroptera</taxon>
        <taxon>Yangochiroptera</taxon>
        <taxon>Phyllostomidae</taxon>
        <taxon>Phyllostominae</taxon>
        <taxon>Phyllostomus</taxon>
    </lineage>
</organism>
<evidence type="ECO:0000256" key="6">
    <source>
        <dbReference type="SAM" id="Phobius"/>
    </source>
</evidence>
<feature type="transmembrane region" description="Helical" evidence="6">
    <location>
        <begin position="148"/>
        <end position="174"/>
    </location>
</feature>
<dbReference type="GO" id="GO:0016020">
    <property type="term" value="C:membrane"/>
    <property type="evidence" value="ECO:0007669"/>
    <property type="project" value="UniProtKB-SubCell"/>
</dbReference>
<dbReference type="Proteomes" id="UP000664940">
    <property type="component" value="Unassembled WGS sequence"/>
</dbReference>
<dbReference type="FunFam" id="1.10.287.70:FF:000086">
    <property type="entry name" value="Polycystic kidney disease 2"/>
    <property type="match status" value="1"/>
</dbReference>
<dbReference type="InterPro" id="IPR013122">
    <property type="entry name" value="PKD1_2_channel"/>
</dbReference>
<proteinExistence type="inferred from homology"/>
<comment type="similarity">
    <text evidence="2">Belongs to the polycystin family.</text>
</comment>
<sequence>MSIILITFAILVLDMKLIFLHKKNMAQYHHNRDRFINFYEAVKVNAAVIHLMGFLLLLTTVRLWNLLHHNPRLQVIGRTLNKAWDEMVGFMLVILILLTGYAIAFNLVFGWRISEYRTFFSSAVTFVGLLIGVSHYKEIITLCPVLGSFLILTSVILMVLVIINLFVSAILMSFSKERMFLKSWKEAAPIDMLLQKLSSLLGIQYIRTHVPDPSQKPLQRPRRVTRQTHRCYLGSHTETTMGPLLPQASTFPRKPQAQWKLKQQEHKELKSN</sequence>
<dbReference type="InterPro" id="IPR051223">
    <property type="entry name" value="Polycystin"/>
</dbReference>
<keyword evidence="3 6" id="KW-0812">Transmembrane</keyword>
<dbReference type="PANTHER" id="PTHR10877:SF136">
    <property type="entry name" value="POLYCYSTIN-1-LIKE PROTEIN 3"/>
    <property type="match status" value="1"/>
</dbReference>
<keyword evidence="5 6" id="KW-0472">Membrane</keyword>
<feature type="domain" description="Polycystin cation channel PKD1/PKD2" evidence="7">
    <location>
        <begin position="2"/>
        <end position="175"/>
    </location>
</feature>
<evidence type="ECO:0000259" key="7">
    <source>
        <dbReference type="Pfam" id="PF08016"/>
    </source>
</evidence>
<evidence type="ECO:0000313" key="8">
    <source>
        <dbReference type="EMBL" id="KAF6078993.1"/>
    </source>
</evidence>
<feature type="transmembrane region" description="Helical" evidence="6">
    <location>
        <begin position="44"/>
        <end position="67"/>
    </location>
</feature>
<reference evidence="8 9" key="1">
    <citation type="journal article" date="2020" name="Nature">
        <title>Six reference-quality genomes reveal evolution of bat adaptations.</title>
        <authorList>
            <person name="Jebb D."/>
            <person name="Huang Z."/>
            <person name="Pippel M."/>
            <person name="Hughes G.M."/>
            <person name="Lavrichenko K."/>
            <person name="Devanna P."/>
            <person name="Winkler S."/>
            <person name="Jermiin L.S."/>
            <person name="Skirmuntt E.C."/>
            <person name="Katzourakis A."/>
            <person name="Burkitt-Gray L."/>
            <person name="Ray D.A."/>
            <person name="Sullivan K.A.M."/>
            <person name="Roscito J.G."/>
            <person name="Kirilenko B.M."/>
            <person name="Davalos L.M."/>
            <person name="Corthals A.P."/>
            <person name="Power M.L."/>
            <person name="Jones G."/>
            <person name="Ransome R.D."/>
            <person name="Dechmann D.K.N."/>
            <person name="Locatelli A.G."/>
            <person name="Puechmaille S.J."/>
            <person name="Fedrigo O."/>
            <person name="Jarvis E.D."/>
            <person name="Hiller M."/>
            <person name="Vernes S.C."/>
            <person name="Myers E.W."/>
            <person name="Teeling E.C."/>
        </authorList>
    </citation>
    <scope>NUCLEOTIDE SEQUENCE [LARGE SCALE GENOMIC DNA]</scope>
    <source>
        <strain evidence="8">Bat1K_MPI-CBG_1</strain>
    </source>
</reference>
<name>A0A833YGX7_9CHIR</name>
<feature type="transmembrane region" description="Helical" evidence="6">
    <location>
        <begin position="116"/>
        <end position="136"/>
    </location>
</feature>
<dbReference type="GO" id="GO:0005262">
    <property type="term" value="F:calcium channel activity"/>
    <property type="evidence" value="ECO:0007669"/>
    <property type="project" value="TreeGrafter"/>
</dbReference>
<evidence type="ECO:0000313" key="9">
    <source>
        <dbReference type="Proteomes" id="UP000664940"/>
    </source>
</evidence>
<gene>
    <name evidence="8" type="ORF">HJG60_015037</name>
</gene>
<accession>A0A833YGX7</accession>
<evidence type="ECO:0000256" key="3">
    <source>
        <dbReference type="ARBA" id="ARBA00022692"/>
    </source>
</evidence>
<protein>
    <submittedName>
        <fullName evidence="8">Polycystin 1 like 3, transient receptor potential channel interacting</fullName>
    </submittedName>
</protein>
<evidence type="ECO:0000256" key="2">
    <source>
        <dbReference type="ARBA" id="ARBA00007200"/>
    </source>
</evidence>
<feature type="transmembrane region" description="Helical" evidence="6">
    <location>
        <begin position="6"/>
        <end position="23"/>
    </location>
</feature>
<dbReference type="Pfam" id="PF08016">
    <property type="entry name" value="PKD_channel"/>
    <property type="match status" value="1"/>
</dbReference>
<feature type="transmembrane region" description="Helical" evidence="6">
    <location>
        <begin position="87"/>
        <end position="109"/>
    </location>
</feature>
<comment type="subcellular location">
    <subcellularLocation>
        <location evidence="1">Membrane</location>
        <topology evidence="1">Multi-pass membrane protein</topology>
    </subcellularLocation>
</comment>
<evidence type="ECO:0000256" key="1">
    <source>
        <dbReference type="ARBA" id="ARBA00004141"/>
    </source>
</evidence>
<keyword evidence="4 6" id="KW-1133">Transmembrane helix</keyword>
<dbReference type="PANTHER" id="PTHR10877">
    <property type="entry name" value="POLYCYSTIN FAMILY MEMBER"/>
    <property type="match status" value="1"/>
</dbReference>
<dbReference type="GO" id="GO:0050982">
    <property type="term" value="P:detection of mechanical stimulus"/>
    <property type="evidence" value="ECO:0007669"/>
    <property type="project" value="TreeGrafter"/>
</dbReference>
<dbReference type="EMBL" id="JABVXQ010000014">
    <property type="protein sequence ID" value="KAF6078993.1"/>
    <property type="molecule type" value="Genomic_DNA"/>
</dbReference>
<keyword evidence="8" id="KW-0675">Receptor</keyword>